<dbReference type="InterPro" id="IPR044960">
    <property type="entry name" value="RCA-like"/>
</dbReference>
<evidence type="ECO:0000259" key="2">
    <source>
        <dbReference type="Pfam" id="PF00004"/>
    </source>
</evidence>
<organism evidence="3 4">
    <name type="scientific">Agathobacter rectalis</name>
    <dbReference type="NCBI Taxonomy" id="39491"/>
    <lineage>
        <taxon>Bacteria</taxon>
        <taxon>Bacillati</taxon>
        <taxon>Bacillota</taxon>
        <taxon>Clostridia</taxon>
        <taxon>Lachnospirales</taxon>
        <taxon>Lachnospiraceae</taxon>
        <taxon>Agathobacter</taxon>
    </lineage>
</organism>
<comment type="similarity">
    <text evidence="1">Belongs to the RuBisCO activase family.</text>
</comment>
<dbReference type="Gene3D" id="3.40.50.300">
    <property type="entry name" value="P-loop containing nucleotide triphosphate hydrolases"/>
    <property type="match status" value="1"/>
</dbReference>
<dbReference type="InterPro" id="IPR003959">
    <property type="entry name" value="ATPase_AAA_core"/>
</dbReference>
<accession>A0A415JXJ8</accession>
<reference evidence="3 4" key="1">
    <citation type="submission" date="2018-08" db="EMBL/GenBank/DDBJ databases">
        <title>A genome reference for cultivated species of the human gut microbiota.</title>
        <authorList>
            <person name="Zou Y."/>
            <person name="Xue W."/>
            <person name="Luo G."/>
        </authorList>
    </citation>
    <scope>NUCLEOTIDE SEQUENCE [LARGE SCALE GENOMIC DNA]</scope>
    <source>
        <strain evidence="3 4">AF38-24</strain>
    </source>
</reference>
<dbReference type="GO" id="GO:0005524">
    <property type="term" value="F:ATP binding"/>
    <property type="evidence" value="ECO:0007669"/>
    <property type="project" value="InterPro"/>
</dbReference>
<dbReference type="AlphaFoldDB" id="A0A415JXJ8"/>
<sequence length="311" mass="35981">MEVNIMNEFLTGSKEVNKYVSDTQKEINKLGLLIPPYSDLYENMRVAERFSDEVVSHVIALSIDMDKAYKPPIYLAIQGEPGEGKTTQAIAACTQRGFYVIYVSASELSGSHENDAKDKLQHIYNYAKRLREKNIVAIVIDDFHQGIINNDDNIKKTINTNILTGFMMNIAEQNGEYQIPIILTANSLSNIYEPLLRIGRADIFYWEPNIEEKREIVKSILGKYVKTSRMNDFEHFYYKYRHNNIAFFSQIENQYRKNIIKKMVKECSYFNSDKLNSISQKVCQYKGKITYSEIDKIASDILKDRGIKNNV</sequence>
<dbReference type="EMBL" id="QRON01000004">
    <property type="protein sequence ID" value="RHL28630.1"/>
    <property type="molecule type" value="Genomic_DNA"/>
</dbReference>
<dbReference type="PANTHER" id="PTHR32429:SF11">
    <property type="entry name" value="RIBULOSE BISPHOSPHATE CARBOXYLASE_OXYGENASE ACTIVASE, CHLOROPLASTIC"/>
    <property type="match status" value="1"/>
</dbReference>
<evidence type="ECO:0000313" key="3">
    <source>
        <dbReference type="EMBL" id="RHL28630.1"/>
    </source>
</evidence>
<feature type="domain" description="ATPase AAA-type core" evidence="2">
    <location>
        <begin position="77"/>
        <end position="205"/>
    </location>
</feature>
<dbReference type="PANTHER" id="PTHR32429">
    <property type="match status" value="1"/>
</dbReference>
<dbReference type="Pfam" id="PF00004">
    <property type="entry name" value="AAA"/>
    <property type="match status" value="1"/>
</dbReference>
<dbReference type="Proteomes" id="UP000283297">
    <property type="component" value="Unassembled WGS sequence"/>
</dbReference>
<dbReference type="SUPFAM" id="SSF52540">
    <property type="entry name" value="P-loop containing nucleoside triphosphate hydrolases"/>
    <property type="match status" value="1"/>
</dbReference>
<dbReference type="GO" id="GO:0016887">
    <property type="term" value="F:ATP hydrolysis activity"/>
    <property type="evidence" value="ECO:0007669"/>
    <property type="project" value="InterPro"/>
</dbReference>
<protein>
    <submittedName>
        <fullName evidence="3">AAA family ATPase</fullName>
    </submittedName>
</protein>
<evidence type="ECO:0000313" key="4">
    <source>
        <dbReference type="Proteomes" id="UP000283297"/>
    </source>
</evidence>
<evidence type="ECO:0000256" key="1">
    <source>
        <dbReference type="ARBA" id="ARBA00025781"/>
    </source>
</evidence>
<gene>
    <name evidence="3" type="ORF">DW028_08265</name>
</gene>
<comment type="caution">
    <text evidence="3">The sequence shown here is derived from an EMBL/GenBank/DDBJ whole genome shotgun (WGS) entry which is preliminary data.</text>
</comment>
<dbReference type="InterPro" id="IPR027417">
    <property type="entry name" value="P-loop_NTPase"/>
</dbReference>
<proteinExistence type="inferred from homology"/>
<name>A0A415JXJ8_9FIRM</name>